<organism evidence="2 3">
    <name type="scientific">Xiashengella succiniciproducens</name>
    <dbReference type="NCBI Taxonomy" id="2949635"/>
    <lineage>
        <taxon>Bacteria</taxon>
        <taxon>Pseudomonadati</taxon>
        <taxon>Bacteroidota</taxon>
        <taxon>Bacteroidia</taxon>
        <taxon>Marinilabiliales</taxon>
        <taxon>Marinilabiliaceae</taxon>
        <taxon>Xiashengella</taxon>
    </lineage>
</organism>
<reference evidence="2" key="2">
    <citation type="submission" date="2022-06" db="EMBL/GenBank/DDBJ databases">
        <title>Xiashengella guii gen. nov. sp. nov., a bacterium isolated form anaerobic digestion tank.</title>
        <authorList>
            <person name="Huang H."/>
        </authorList>
    </citation>
    <scope>NUCLEOTIDE SEQUENCE</scope>
    <source>
        <strain evidence="2">Ai-910</strain>
    </source>
</reference>
<evidence type="ECO:0000256" key="1">
    <source>
        <dbReference type="SAM" id="MobiDB-lite"/>
    </source>
</evidence>
<sequence>MKNYRVRVAEEKMAFFEELMSYLDFCDYEGIEDTVESGAFGDVKHSKSGRKTLSKDKIKPGPNVGDTESKFANLREVMAKIEALRDKDKK</sequence>
<name>A0A9J6ZSX9_9BACT</name>
<accession>A0A9J6ZSX9</accession>
<proteinExistence type="predicted"/>
<dbReference type="RefSeq" id="WP_250725059.1">
    <property type="nucleotide sequence ID" value="NZ_CP098400.1"/>
</dbReference>
<keyword evidence="3" id="KW-1185">Reference proteome</keyword>
<dbReference type="Proteomes" id="UP001056426">
    <property type="component" value="Chromosome"/>
</dbReference>
<dbReference type="KEGG" id="alkq:M9189_04905"/>
<evidence type="ECO:0000313" key="2">
    <source>
        <dbReference type="EMBL" id="URW80689.1"/>
    </source>
</evidence>
<dbReference type="EMBL" id="CP098400">
    <property type="protein sequence ID" value="URW80689.1"/>
    <property type="molecule type" value="Genomic_DNA"/>
</dbReference>
<reference evidence="2" key="1">
    <citation type="submission" date="2022-05" db="EMBL/GenBank/DDBJ databases">
        <authorList>
            <person name="Sun X."/>
        </authorList>
    </citation>
    <scope>NUCLEOTIDE SEQUENCE</scope>
    <source>
        <strain evidence="2">Ai-910</strain>
    </source>
</reference>
<feature type="region of interest" description="Disordered" evidence="1">
    <location>
        <begin position="43"/>
        <end position="66"/>
    </location>
</feature>
<evidence type="ECO:0000313" key="3">
    <source>
        <dbReference type="Proteomes" id="UP001056426"/>
    </source>
</evidence>
<dbReference type="AlphaFoldDB" id="A0A9J6ZSX9"/>
<gene>
    <name evidence="2" type="ORF">M9189_04905</name>
</gene>
<protein>
    <submittedName>
        <fullName evidence="2">Uncharacterized protein</fullName>
    </submittedName>
</protein>